<dbReference type="Proteomes" id="UP001523528">
    <property type="component" value="Unassembled WGS sequence"/>
</dbReference>
<dbReference type="PANTHER" id="PTHR30105:SF2">
    <property type="entry name" value="DIVERGENT POLYSACCHARIDE DEACETYLASE SUPERFAMILY"/>
    <property type="match status" value="1"/>
</dbReference>
<dbReference type="Pfam" id="PF04748">
    <property type="entry name" value="Polysacc_deac_2"/>
    <property type="match status" value="1"/>
</dbReference>
<feature type="region of interest" description="Disordered" evidence="1">
    <location>
        <begin position="345"/>
        <end position="374"/>
    </location>
</feature>
<reference evidence="3 4" key="1">
    <citation type="submission" date="2022-06" db="EMBL/GenBank/DDBJ databases">
        <title>Acetobacer genomes from food samples.</title>
        <authorList>
            <person name="Sombolestani A."/>
        </authorList>
    </citation>
    <scope>NUCLEOTIDE SEQUENCE [LARGE SCALE GENOMIC DNA]</scope>
    <source>
        <strain evidence="3 4">R-83285</strain>
    </source>
</reference>
<keyword evidence="2" id="KW-0812">Transmembrane</keyword>
<keyword evidence="4" id="KW-1185">Reference proteome</keyword>
<dbReference type="InterPro" id="IPR011330">
    <property type="entry name" value="Glyco_hydro/deAcase_b/a-brl"/>
</dbReference>
<accession>A0ABT1F0E8</accession>
<comment type="caution">
    <text evidence="3">The sequence shown here is derived from an EMBL/GenBank/DDBJ whole genome shotgun (WGS) entry which is preliminary data.</text>
</comment>
<feature type="compositionally biased region" description="Polar residues" evidence="1">
    <location>
        <begin position="351"/>
        <end position="367"/>
    </location>
</feature>
<dbReference type="EMBL" id="JAMYZZ010000001">
    <property type="protein sequence ID" value="MCP1257249.1"/>
    <property type="molecule type" value="Genomic_DNA"/>
</dbReference>
<evidence type="ECO:0000313" key="3">
    <source>
        <dbReference type="EMBL" id="MCP1257249.1"/>
    </source>
</evidence>
<feature type="transmembrane region" description="Helical" evidence="2">
    <location>
        <begin position="16"/>
        <end position="35"/>
    </location>
</feature>
<gene>
    <name evidence="3" type="ORF">NKW50_01420</name>
</gene>
<organism evidence="3 4">
    <name type="scientific">Acetobacter lambici</name>
    <dbReference type="NCBI Taxonomy" id="1332824"/>
    <lineage>
        <taxon>Bacteria</taxon>
        <taxon>Pseudomonadati</taxon>
        <taxon>Pseudomonadota</taxon>
        <taxon>Alphaproteobacteria</taxon>
        <taxon>Acetobacterales</taxon>
        <taxon>Acetobacteraceae</taxon>
        <taxon>Acetobacter</taxon>
    </lineage>
</organism>
<evidence type="ECO:0000313" key="4">
    <source>
        <dbReference type="Proteomes" id="UP001523528"/>
    </source>
</evidence>
<dbReference type="PANTHER" id="PTHR30105">
    <property type="entry name" value="UNCHARACTERIZED YIBQ-RELATED"/>
    <property type="match status" value="1"/>
</dbReference>
<dbReference type="SUPFAM" id="SSF88713">
    <property type="entry name" value="Glycoside hydrolase/deacetylase"/>
    <property type="match status" value="1"/>
</dbReference>
<keyword evidence="2" id="KW-1133">Transmembrane helix</keyword>
<name>A0ABT1F0E8_9PROT</name>
<protein>
    <submittedName>
        <fullName evidence="3">Divergent polysaccharide deacetylase family protein</fullName>
    </submittedName>
</protein>
<evidence type="ECO:0000256" key="1">
    <source>
        <dbReference type="SAM" id="MobiDB-lite"/>
    </source>
</evidence>
<keyword evidence="2" id="KW-0472">Membrane</keyword>
<sequence length="374" mass="39000">MQTPPLWQQLPANGRLFIRFWGGCLTATAVLALALQVMGPPHLIAGGDDIDTVAEPANKAGSATHLVNIPPPQASLLEKNVGPGGFPLPKRGLHGALPRQIYAAPQVDVPPGSPMVALLVDGVGQSDDLTKDAIAALPGQVSLAVSPYVADPDAIMEAARLHQHELLLSLPMQGDTADAGKADNTGKDAATDSEGPKALGVLLSAQQNMDNLNWSLSHLAGYVGVTNAFDGQNGGGFSNSNGFKSILSALDQRGLLYLNASPDIHIDSSNAVGTANVSINTDEDIVNIDIQLLKLQQLARQNGRAIGVLGPLRPVALACLRAWLPHLKDVGITLVPVSQLIQPPDPASLPQPASNGQMHVNLSNPTPNMMGGRH</sequence>
<dbReference type="CDD" id="cd10936">
    <property type="entry name" value="CE4_DAC2"/>
    <property type="match status" value="1"/>
</dbReference>
<dbReference type="InterPro" id="IPR006837">
    <property type="entry name" value="Divergent_DAC"/>
</dbReference>
<evidence type="ECO:0000256" key="2">
    <source>
        <dbReference type="SAM" id="Phobius"/>
    </source>
</evidence>
<dbReference type="Gene3D" id="3.20.20.370">
    <property type="entry name" value="Glycoside hydrolase/deacetylase"/>
    <property type="match status" value="1"/>
</dbReference>
<dbReference type="RefSeq" id="WP_165990594.1">
    <property type="nucleotide sequence ID" value="NZ_JAMYZY010000001.1"/>
</dbReference>
<proteinExistence type="predicted"/>